<feature type="domain" description="TF-B3" evidence="6">
    <location>
        <begin position="200"/>
        <end position="251"/>
    </location>
</feature>
<evidence type="ECO:0000256" key="5">
    <source>
        <dbReference type="ARBA" id="ARBA00023242"/>
    </source>
</evidence>
<proteinExistence type="predicted"/>
<dbReference type="GO" id="GO:0005634">
    <property type="term" value="C:nucleus"/>
    <property type="evidence" value="ECO:0007669"/>
    <property type="project" value="UniProtKB-SubCell"/>
</dbReference>
<evidence type="ECO:0000259" key="6">
    <source>
        <dbReference type="PROSITE" id="PS50863"/>
    </source>
</evidence>
<comment type="subcellular location">
    <subcellularLocation>
        <location evidence="1">Nucleus</location>
    </subcellularLocation>
</comment>
<keyword evidence="5" id="KW-0539">Nucleus</keyword>
<dbReference type="SUPFAM" id="SSF101936">
    <property type="entry name" value="DNA-binding pseudobarrel domain"/>
    <property type="match status" value="3"/>
</dbReference>
<comment type="caution">
    <text evidence="7">The sequence shown here is derived from an EMBL/GenBank/DDBJ whole genome shotgun (WGS) entry which is preliminary data.</text>
</comment>
<reference evidence="7" key="1">
    <citation type="submission" date="2023-02" db="EMBL/GenBank/DDBJ databases">
        <title>Genome of toxic invasive species Heracleum sosnowskyi carries increased number of genes despite the absence of recent whole-genome duplications.</title>
        <authorList>
            <person name="Schelkunov M."/>
            <person name="Shtratnikova V."/>
            <person name="Makarenko M."/>
            <person name="Klepikova A."/>
            <person name="Omelchenko D."/>
            <person name="Novikova G."/>
            <person name="Obukhova E."/>
            <person name="Bogdanov V."/>
            <person name="Penin A."/>
            <person name="Logacheva M."/>
        </authorList>
    </citation>
    <scope>NUCLEOTIDE SEQUENCE</scope>
    <source>
        <strain evidence="7">Hsosn_3</strain>
        <tissue evidence="7">Leaf</tissue>
    </source>
</reference>
<keyword evidence="8" id="KW-1185">Reference proteome</keyword>
<gene>
    <name evidence="7" type="ORF">POM88_048317</name>
</gene>
<name>A0AAD8GVZ2_9APIA</name>
<sequence length="540" mass="62083">MSSVVKRSSFVSKNYAWSYMTGCLPMPSCVAGRYGNSIPDRVMVVLPNGALWSGDYMRDRNCIEGLDNMYEFYDIEPYHLFTVKYNGGSFFAVQMYNTYGVEIDYPVEPIPRKERNFSRYNGGWVNEAYYLSSDFHIDKLCAQFTYNCYNSGKGAYDLVISRSHLKGNFYTKVLSRNACSQLGLNESMNWVEIGYRNLFWKIKLKWSNGKVWLNRKWNEFTKAGQLCHGDICVFQKTSNCQKFEVCVFEKINVNNFNRTGLGEGKSIMSWLKVMSNDTILSGELEIPRVFVDKFGESLGESVHLLIPDGGEVCVHFCGFRSYLYGLNKLIAKYSVSENYVLFFDYVGNSHFYVSIYNNNCMDIFDELSGKVLLEDVLLQPKCPIVVLSDDSVDEDEVSALNTLTIDQNEILEGRANSLGMQEIVDNNNSEIVESMQAVNVEGDYFNSFAVNLSRSHVDQKGHGVYLSPQIWNVYKKWSKRTLVTLLCGEHSWKVVVQREKKKCRFGRGWDNFTLQKQLVQGQRVEFIYRNNKTFEVDVSP</sequence>
<dbReference type="Gene3D" id="2.40.330.10">
    <property type="entry name" value="DNA-binding pseudobarrel domain"/>
    <property type="match status" value="3"/>
</dbReference>
<dbReference type="AlphaFoldDB" id="A0AAD8GVZ2"/>
<reference evidence="7" key="2">
    <citation type="submission" date="2023-05" db="EMBL/GenBank/DDBJ databases">
        <authorList>
            <person name="Schelkunov M.I."/>
        </authorList>
    </citation>
    <scope>NUCLEOTIDE SEQUENCE</scope>
    <source>
        <strain evidence="7">Hsosn_3</strain>
        <tissue evidence="7">Leaf</tissue>
    </source>
</reference>
<organism evidence="7 8">
    <name type="scientific">Heracleum sosnowskyi</name>
    <dbReference type="NCBI Taxonomy" id="360622"/>
    <lineage>
        <taxon>Eukaryota</taxon>
        <taxon>Viridiplantae</taxon>
        <taxon>Streptophyta</taxon>
        <taxon>Embryophyta</taxon>
        <taxon>Tracheophyta</taxon>
        <taxon>Spermatophyta</taxon>
        <taxon>Magnoliopsida</taxon>
        <taxon>eudicotyledons</taxon>
        <taxon>Gunneridae</taxon>
        <taxon>Pentapetalae</taxon>
        <taxon>asterids</taxon>
        <taxon>campanulids</taxon>
        <taxon>Apiales</taxon>
        <taxon>Apiaceae</taxon>
        <taxon>Apioideae</taxon>
        <taxon>apioid superclade</taxon>
        <taxon>Tordylieae</taxon>
        <taxon>Tordyliinae</taxon>
        <taxon>Heracleum</taxon>
    </lineage>
</organism>
<evidence type="ECO:0000313" key="7">
    <source>
        <dbReference type="EMBL" id="KAK1355061.1"/>
    </source>
</evidence>
<keyword evidence="4" id="KW-0804">Transcription</keyword>
<evidence type="ECO:0000256" key="2">
    <source>
        <dbReference type="ARBA" id="ARBA00023015"/>
    </source>
</evidence>
<feature type="domain" description="TF-B3" evidence="6">
    <location>
        <begin position="491"/>
        <end position="540"/>
    </location>
</feature>
<dbReference type="PROSITE" id="PS50863">
    <property type="entry name" value="B3"/>
    <property type="match status" value="2"/>
</dbReference>
<keyword evidence="3" id="KW-0238">DNA-binding</keyword>
<evidence type="ECO:0000256" key="4">
    <source>
        <dbReference type="ARBA" id="ARBA00023163"/>
    </source>
</evidence>
<dbReference type="PANTHER" id="PTHR31920:SF108">
    <property type="entry name" value="B3 DOMAIN-CONTAINING TRANSCRIPTION FACTOR VRN1-LIKE"/>
    <property type="match status" value="1"/>
</dbReference>
<evidence type="ECO:0000313" key="8">
    <source>
        <dbReference type="Proteomes" id="UP001237642"/>
    </source>
</evidence>
<evidence type="ECO:0000256" key="3">
    <source>
        <dbReference type="ARBA" id="ARBA00023125"/>
    </source>
</evidence>
<dbReference type="PANTHER" id="PTHR31920">
    <property type="entry name" value="B3 DOMAIN-CONTAINING"/>
    <property type="match status" value="1"/>
</dbReference>
<dbReference type="InterPro" id="IPR050655">
    <property type="entry name" value="Plant_B3_domain"/>
</dbReference>
<keyword evidence="2" id="KW-0805">Transcription regulation</keyword>
<dbReference type="InterPro" id="IPR003340">
    <property type="entry name" value="B3_DNA-bd"/>
</dbReference>
<evidence type="ECO:0000256" key="1">
    <source>
        <dbReference type="ARBA" id="ARBA00004123"/>
    </source>
</evidence>
<dbReference type="InterPro" id="IPR015300">
    <property type="entry name" value="DNA-bd_pseudobarrel_sf"/>
</dbReference>
<dbReference type="GO" id="GO:0003677">
    <property type="term" value="F:DNA binding"/>
    <property type="evidence" value="ECO:0007669"/>
    <property type="project" value="UniProtKB-KW"/>
</dbReference>
<dbReference type="Proteomes" id="UP001237642">
    <property type="component" value="Unassembled WGS sequence"/>
</dbReference>
<dbReference type="SMART" id="SM01019">
    <property type="entry name" value="B3"/>
    <property type="match status" value="2"/>
</dbReference>
<protein>
    <recommendedName>
        <fullName evidence="6">TF-B3 domain-containing protein</fullName>
    </recommendedName>
</protein>
<dbReference type="EMBL" id="JAUIZM010000011">
    <property type="protein sequence ID" value="KAK1355061.1"/>
    <property type="molecule type" value="Genomic_DNA"/>
</dbReference>
<accession>A0AAD8GVZ2</accession>